<organism evidence="1">
    <name type="scientific">marine sediment metagenome</name>
    <dbReference type="NCBI Taxonomy" id="412755"/>
    <lineage>
        <taxon>unclassified sequences</taxon>
        <taxon>metagenomes</taxon>
        <taxon>ecological metagenomes</taxon>
    </lineage>
</organism>
<feature type="non-terminal residue" evidence="1">
    <location>
        <position position="149"/>
    </location>
</feature>
<gene>
    <name evidence="1" type="ORF">LCGC14_1854530</name>
</gene>
<dbReference type="Gene3D" id="3.90.1670.10">
    <property type="entry name" value="FdhE-like domain"/>
    <property type="match status" value="1"/>
</dbReference>
<protein>
    <submittedName>
        <fullName evidence="1">Uncharacterized protein</fullName>
    </submittedName>
</protein>
<name>A0A0F9GXM1_9ZZZZ</name>
<comment type="caution">
    <text evidence="1">The sequence shown here is derived from an EMBL/GenBank/DDBJ whole genome shotgun (WGS) entry which is preliminary data.</text>
</comment>
<dbReference type="InterPro" id="IPR024064">
    <property type="entry name" value="FdhE-like_sf"/>
</dbReference>
<dbReference type="SUPFAM" id="SSF144020">
    <property type="entry name" value="FdhE-like"/>
    <property type="match status" value="1"/>
</dbReference>
<accession>A0A0F9GXM1</accession>
<dbReference type="EMBL" id="LAZR01018676">
    <property type="protein sequence ID" value="KKL95441.1"/>
    <property type="molecule type" value="Genomic_DNA"/>
</dbReference>
<reference evidence="1" key="1">
    <citation type="journal article" date="2015" name="Nature">
        <title>Complex archaea that bridge the gap between prokaryotes and eukaryotes.</title>
        <authorList>
            <person name="Spang A."/>
            <person name="Saw J.H."/>
            <person name="Jorgensen S.L."/>
            <person name="Zaremba-Niedzwiedzka K."/>
            <person name="Martijn J."/>
            <person name="Lind A.E."/>
            <person name="van Eijk R."/>
            <person name="Schleper C."/>
            <person name="Guy L."/>
            <person name="Ettema T.J."/>
        </authorList>
    </citation>
    <scope>NUCLEOTIDE SEQUENCE</scope>
</reference>
<evidence type="ECO:0000313" key="1">
    <source>
        <dbReference type="EMBL" id="KKL95441.1"/>
    </source>
</evidence>
<proteinExistence type="predicted"/>
<dbReference type="AlphaFoldDB" id="A0A0F9GXM1"/>
<sequence length="149" mass="16735">MTDITDIGLTEIIAGQNDRTRFDQAALKEQGDDQPRLIRTLEFEYYAIQRAVCPPVLDTHAQRTLYPLASLAAGYQERSLTVKPVTKDPTFRCPTCGDDSSLREKRGHYLLCDACGSRWRVGGDSFLTNMDSGERRSSTAYFHQICALP</sequence>